<dbReference type="InterPro" id="IPR019079">
    <property type="entry name" value="Capsule_synth_CapA"/>
</dbReference>
<dbReference type="SUPFAM" id="SSF56300">
    <property type="entry name" value="Metallo-dependent phosphatases"/>
    <property type="match status" value="1"/>
</dbReference>
<name>A0ABQ0X3Z2_9MICC</name>
<dbReference type="Gene3D" id="3.60.21.10">
    <property type="match status" value="1"/>
</dbReference>
<sequence length="406" mass="41834">MAYPRPMTSPARGPRPLRVLAPLLVLLALPGVGGCAGGDPAPSSSPGTTTAPAPAGATAGEEADGSPPPDEVEVVVTGDVLLHPGLWAQAGADGAGELDFGPLVEGLRPFTEDADLAICDMETPLAPPEGPFTGYPAFEVPPQIVPALAGIGYDACTTATNHALDAGTAGLERTLATLEDGGLAATGTARSAAEAAQPLLLDADGVTVGLVTGTYGLNGNVPDEPWRVDLLEVPAMVEKARRAREQGAEIVLAAVHAGEEYSSRPSPQQLQVNRALADSGQFDLVYGHHTHSVLPVEKHGDTWIVHGLGNSLSEHATRVPVNNEGLTVRATFVRADGRWTARPPVWVPHVLTVDPIRWCALPAEEGCRSPEEDAASLARTAATVDAMGAAEAGARPWRPLPGPAAP</sequence>
<dbReference type="PANTHER" id="PTHR33393">
    <property type="entry name" value="POLYGLUTAMINE SYNTHESIS ACCESSORY PROTEIN RV0574C-RELATED"/>
    <property type="match status" value="1"/>
</dbReference>
<feature type="domain" description="Capsule synthesis protein CapA" evidence="3">
    <location>
        <begin position="73"/>
        <end position="315"/>
    </location>
</feature>
<keyword evidence="5" id="KW-1185">Reference proteome</keyword>
<dbReference type="Proteomes" id="UP000321155">
    <property type="component" value="Unassembled WGS sequence"/>
</dbReference>
<organism evidence="4 5">
    <name type="scientific">Kocuria flava</name>
    <dbReference type="NCBI Taxonomy" id="446860"/>
    <lineage>
        <taxon>Bacteria</taxon>
        <taxon>Bacillati</taxon>
        <taxon>Actinomycetota</taxon>
        <taxon>Actinomycetes</taxon>
        <taxon>Micrococcales</taxon>
        <taxon>Micrococcaceae</taxon>
        <taxon>Kocuria</taxon>
    </lineage>
</organism>
<evidence type="ECO:0000256" key="1">
    <source>
        <dbReference type="ARBA" id="ARBA00005662"/>
    </source>
</evidence>
<dbReference type="EMBL" id="BJZR01000032">
    <property type="protein sequence ID" value="GEO92142.1"/>
    <property type="molecule type" value="Genomic_DNA"/>
</dbReference>
<comment type="caution">
    <text evidence="4">The sequence shown here is derived from an EMBL/GenBank/DDBJ whole genome shotgun (WGS) entry which is preliminary data.</text>
</comment>
<reference evidence="4 5" key="1">
    <citation type="submission" date="2019-07" db="EMBL/GenBank/DDBJ databases">
        <title>Whole genome shotgun sequence of Kocuria flava NBRC 107626.</title>
        <authorList>
            <person name="Hosoyama A."/>
            <person name="Uohara A."/>
            <person name="Ohji S."/>
            <person name="Ichikawa N."/>
        </authorList>
    </citation>
    <scope>NUCLEOTIDE SEQUENCE [LARGE SCALE GENOMIC DNA]</scope>
    <source>
        <strain evidence="4 5">NBRC 107626</strain>
    </source>
</reference>
<dbReference type="SMART" id="SM00854">
    <property type="entry name" value="PGA_cap"/>
    <property type="match status" value="1"/>
</dbReference>
<dbReference type="InterPro" id="IPR029052">
    <property type="entry name" value="Metallo-depent_PP-like"/>
</dbReference>
<evidence type="ECO:0000313" key="4">
    <source>
        <dbReference type="EMBL" id="GEO92142.1"/>
    </source>
</evidence>
<accession>A0ABQ0X3Z2</accession>
<proteinExistence type="inferred from homology"/>
<protein>
    <submittedName>
        <fullName evidence="4">Poly-gamma-glutamate biosynthesis protein</fullName>
    </submittedName>
</protein>
<evidence type="ECO:0000313" key="5">
    <source>
        <dbReference type="Proteomes" id="UP000321155"/>
    </source>
</evidence>
<gene>
    <name evidence="4" type="primary">pgsA_1</name>
    <name evidence="4" type="ORF">KFL01_14480</name>
</gene>
<comment type="similarity">
    <text evidence="1">Belongs to the CapA family.</text>
</comment>
<dbReference type="PANTHER" id="PTHR33393:SF13">
    <property type="entry name" value="PGA BIOSYNTHESIS PROTEIN CAPA"/>
    <property type="match status" value="1"/>
</dbReference>
<evidence type="ECO:0000259" key="3">
    <source>
        <dbReference type="SMART" id="SM00854"/>
    </source>
</evidence>
<dbReference type="Pfam" id="PF09587">
    <property type="entry name" value="PGA_cap"/>
    <property type="match status" value="1"/>
</dbReference>
<dbReference type="PROSITE" id="PS51257">
    <property type="entry name" value="PROKAR_LIPOPROTEIN"/>
    <property type="match status" value="1"/>
</dbReference>
<dbReference type="CDD" id="cd07381">
    <property type="entry name" value="MPP_CapA"/>
    <property type="match status" value="1"/>
</dbReference>
<dbReference type="InterPro" id="IPR052169">
    <property type="entry name" value="CW_Biosynth-Accessory"/>
</dbReference>
<evidence type="ECO:0000256" key="2">
    <source>
        <dbReference type="SAM" id="MobiDB-lite"/>
    </source>
</evidence>
<feature type="region of interest" description="Disordered" evidence="2">
    <location>
        <begin position="37"/>
        <end position="71"/>
    </location>
</feature>
<feature type="compositionally biased region" description="Low complexity" evidence="2">
    <location>
        <begin position="38"/>
        <end position="60"/>
    </location>
</feature>